<protein>
    <submittedName>
        <fullName evidence="2">Uncharacterized protein LOC115885342</fullName>
    </submittedName>
</protein>
<reference evidence="2" key="1">
    <citation type="submission" date="2025-08" db="UniProtKB">
        <authorList>
            <consortium name="RefSeq"/>
        </authorList>
    </citation>
    <scope>IDENTIFICATION</scope>
    <source>
        <tissue evidence="2">Gonads</tissue>
    </source>
</reference>
<dbReference type="RefSeq" id="XP_030760081.1">
    <property type="nucleotide sequence ID" value="XM_030904221.1"/>
</dbReference>
<dbReference type="AlphaFoldDB" id="A0A6J2YA16"/>
<name>A0A6J2YA16_SITOR</name>
<sequence length="123" mass="14089">MDVPFAVPPDIDIFFKSKTKTKRNVLERKNFLEKMEDFLTIMGFNGSSCIKRLLCESDDFVKMGGKSLLRDLIGLLFRSFSDGTDFEEYENACFSDNFTSCNLSLLDIFINSSYNGVVNTQYE</sequence>
<dbReference type="Proteomes" id="UP000504635">
    <property type="component" value="Unplaced"/>
</dbReference>
<dbReference type="GeneID" id="115885342"/>
<dbReference type="OrthoDB" id="8180611at2759"/>
<proteinExistence type="predicted"/>
<dbReference type="KEGG" id="soy:115885342"/>
<gene>
    <name evidence="2" type="primary">LOC115885342</name>
</gene>
<evidence type="ECO:0000313" key="1">
    <source>
        <dbReference type="Proteomes" id="UP000504635"/>
    </source>
</evidence>
<evidence type="ECO:0000313" key="2">
    <source>
        <dbReference type="RefSeq" id="XP_030760081.1"/>
    </source>
</evidence>
<keyword evidence="1" id="KW-1185">Reference proteome</keyword>
<dbReference type="InterPro" id="IPR006631">
    <property type="entry name" value="DM4_12"/>
</dbReference>
<organism evidence="1 2">
    <name type="scientific">Sitophilus oryzae</name>
    <name type="common">Rice weevil</name>
    <name type="synonym">Curculio oryzae</name>
    <dbReference type="NCBI Taxonomy" id="7048"/>
    <lineage>
        <taxon>Eukaryota</taxon>
        <taxon>Metazoa</taxon>
        <taxon>Ecdysozoa</taxon>
        <taxon>Arthropoda</taxon>
        <taxon>Hexapoda</taxon>
        <taxon>Insecta</taxon>
        <taxon>Pterygota</taxon>
        <taxon>Neoptera</taxon>
        <taxon>Endopterygota</taxon>
        <taxon>Coleoptera</taxon>
        <taxon>Polyphaga</taxon>
        <taxon>Cucujiformia</taxon>
        <taxon>Curculionidae</taxon>
        <taxon>Dryophthorinae</taxon>
        <taxon>Sitophilus</taxon>
    </lineage>
</organism>
<dbReference type="InParanoid" id="A0A6J2YA16"/>
<accession>A0A6J2YA16</accession>
<dbReference type="Pfam" id="PF07841">
    <property type="entry name" value="DM4_12"/>
    <property type="match status" value="1"/>
</dbReference>
<dbReference type="SMART" id="SM00718">
    <property type="entry name" value="DM4_12"/>
    <property type="match status" value="1"/>
</dbReference>